<keyword evidence="5" id="KW-1185">Reference proteome</keyword>
<keyword evidence="2" id="KW-0472">Membrane</keyword>
<dbReference type="InterPro" id="IPR036869">
    <property type="entry name" value="J_dom_sf"/>
</dbReference>
<dbReference type="GeneID" id="25560819"/>
<organism evidence="4 5">
    <name type="scientific">Thecamonas trahens ATCC 50062</name>
    <dbReference type="NCBI Taxonomy" id="461836"/>
    <lineage>
        <taxon>Eukaryota</taxon>
        <taxon>Apusozoa</taxon>
        <taxon>Apusomonadida</taxon>
        <taxon>Apusomonadidae</taxon>
        <taxon>Thecamonas</taxon>
    </lineage>
</organism>
<feature type="transmembrane region" description="Helical" evidence="2">
    <location>
        <begin position="56"/>
        <end position="75"/>
    </location>
</feature>
<keyword evidence="2" id="KW-0812">Transmembrane</keyword>
<dbReference type="PANTHER" id="PTHR43948">
    <property type="entry name" value="DNAJ HOMOLOG SUBFAMILY B"/>
    <property type="match status" value="1"/>
</dbReference>
<evidence type="ECO:0000256" key="2">
    <source>
        <dbReference type="SAM" id="Phobius"/>
    </source>
</evidence>
<dbReference type="GO" id="GO:0005634">
    <property type="term" value="C:nucleus"/>
    <property type="evidence" value="ECO:0007669"/>
    <property type="project" value="TreeGrafter"/>
</dbReference>
<dbReference type="STRING" id="461836.A0A0L0DIL0"/>
<dbReference type="SMART" id="SM00271">
    <property type="entry name" value="DnaJ"/>
    <property type="match status" value="1"/>
</dbReference>
<dbReference type="CDD" id="cd06257">
    <property type="entry name" value="DnaJ"/>
    <property type="match status" value="1"/>
</dbReference>
<feature type="compositionally biased region" description="Basic residues" evidence="1">
    <location>
        <begin position="178"/>
        <end position="194"/>
    </location>
</feature>
<protein>
    <recommendedName>
        <fullName evidence="3">J domain-containing protein</fullName>
    </recommendedName>
</protein>
<dbReference type="AlphaFoldDB" id="A0A0L0DIL0"/>
<dbReference type="OrthoDB" id="445556at2759"/>
<proteinExistence type="predicted"/>
<feature type="domain" description="J" evidence="3">
    <location>
        <begin position="91"/>
        <end position="165"/>
    </location>
</feature>
<dbReference type="PRINTS" id="PR00625">
    <property type="entry name" value="JDOMAIN"/>
</dbReference>
<dbReference type="EMBL" id="GL349436">
    <property type="protein sequence ID" value="KNC52219.1"/>
    <property type="molecule type" value="Genomic_DNA"/>
</dbReference>
<dbReference type="GO" id="GO:0051087">
    <property type="term" value="F:protein-folding chaperone binding"/>
    <property type="evidence" value="ECO:0007669"/>
    <property type="project" value="TreeGrafter"/>
</dbReference>
<evidence type="ECO:0000256" key="1">
    <source>
        <dbReference type="SAM" id="MobiDB-lite"/>
    </source>
</evidence>
<gene>
    <name evidence="4" type="ORF">AMSG_01047</name>
</gene>
<dbReference type="InterPro" id="IPR001623">
    <property type="entry name" value="DnaJ_domain"/>
</dbReference>
<evidence type="ECO:0000313" key="5">
    <source>
        <dbReference type="Proteomes" id="UP000054408"/>
    </source>
</evidence>
<evidence type="ECO:0000259" key="3">
    <source>
        <dbReference type="PROSITE" id="PS50076"/>
    </source>
</evidence>
<name>A0A0L0DIL0_THETB</name>
<reference evidence="4 5" key="1">
    <citation type="submission" date="2010-05" db="EMBL/GenBank/DDBJ databases">
        <title>The Genome Sequence of Thecamonas trahens ATCC 50062.</title>
        <authorList>
            <consortium name="The Broad Institute Genome Sequencing Platform"/>
            <person name="Russ C."/>
            <person name="Cuomo C."/>
            <person name="Shea T."/>
            <person name="Young S.K."/>
            <person name="Zeng Q."/>
            <person name="Koehrsen M."/>
            <person name="Haas B."/>
            <person name="Borodovsky M."/>
            <person name="Guigo R."/>
            <person name="Alvarado L."/>
            <person name="Berlin A."/>
            <person name="Bochicchio J."/>
            <person name="Borenstein D."/>
            <person name="Chapman S."/>
            <person name="Chen Z."/>
            <person name="Freedman E."/>
            <person name="Gellesch M."/>
            <person name="Goldberg J."/>
            <person name="Griggs A."/>
            <person name="Gujja S."/>
            <person name="Heilman E."/>
            <person name="Heiman D."/>
            <person name="Hepburn T."/>
            <person name="Howarth C."/>
            <person name="Jen D."/>
            <person name="Larson L."/>
            <person name="Mehta T."/>
            <person name="Park D."/>
            <person name="Pearson M."/>
            <person name="Roberts A."/>
            <person name="Saif S."/>
            <person name="Shenoy N."/>
            <person name="Sisk P."/>
            <person name="Stolte C."/>
            <person name="Sykes S."/>
            <person name="Thomson T."/>
            <person name="Walk T."/>
            <person name="White J."/>
            <person name="Yandava C."/>
            <person name="Burger G."/>
            <person name="Gray M.W."/>
            <person name="Holland P.W.H."/>
            <person name="King N."/>
            <person name="Lang F.B.F."/>
            <person name="Roger A.J."/>
            <person name="Ruiz-Trillo I."/>
            <person name="Lander E."/>
            <person name="Nusbaum C."/>
        </authorList>
    </citation>
    <scope>NUCLEOTIDE SEQUENCE [LARGE SCALE GENOMIC DNA]</scope>
    <source>
        <strain evidence="4 5">ATCC 50062</strain>
    </source>
</reference>
<dbReference type="Gene3D" id="1.10.287.110">
    <property type="entry name" value="DnaJ domain"/>
    <property type="match status" value="1"/>
</dbReference>
<keyword evidence="2" id="KW-1133">Transmembrane helix</keyword>
<dbReference type="GO" id="GO:0051082">
    <property type="term" value="F:unfolded protein binding"/>
    <property type="evidence" value="ECO:0007669"/>
    <property type="project" value="TreeGrafter"/>
</dbReference>
<evidence type="ECO:0000313" key="4">
    <source>
        <dbReference type="EMBL" id="KNC52219.1"/>
    </source>
</evidence>
<dbReference type="Proteomes" id="UP000054408">
    <property type="component" value="Unassembled WGS sequence"/>
</dbReference>
<dbReference type="GO" id="GO:0044183">
    <property type="term" value="F:protein folding chaperone"/>
    <property type="evidence" value="ECO:0007669"/>
    <property type="project" value="TreeGrafter"/>
</dbReference>
<dbReference type="Pfam" id="PF00226">
    <property type="entry name" value="DnaJ"/>
    <property type="match status" value="1"/>
</dbReference>
<dbReference type="RefSeq" id="XP_013762222.1">
    <property type="nucleotide sequence ID" value="XM_013906768.1"/>
</dbReference>
<dbReference type="SUPFAM" id="SSF46565">
    <property type="entry name" value="Chaperone J-domain"/>
    <property type="match status" value="1"/>
</dbReference>
<sequence>MARAGDDGVAGDGAGGVAGDGAGGVTGGRAELPPLVPLAEYRAAQKEVVAGKGGCSGYVIGVCVMLVLVLGVAALKDQTLSFSYADEIVASSYATLGLSSDADMAAVRKAYRKLARIYHPDTTSLEDKDAAHRRFVEIARAYKNIKSLAQDGRATVEDVQYDSDRMAHPVTPPPPPRSRPRPRTRRARASRPRR</sequence>
<dbReference type="PROSITE" id="PS50076">
    <property type="entry name" value="DNAJ_2"/>
    <property type="match status" value="1"/>
</dbReference>
<feature type="region of interest" description="Disordered" evidence="1">
    <location>
        <begin position="157"/>
        <end position="194"/>
    </location>
</feature>
<dbReference type="PANTHER" id="PTHR43948:SF10">
    <property type="entry name" value="MRJ, ISOFORM E"/>
    <property type="match status" value="1"/>
</dbReference>
<dbReference type="GO" id="GO:0005737">
    <property type="term" value="C:cytoplasm"/>
    <property type="evidence" value="ECO:0007669"/>
    <property type="project" value="TreeGrafter"/>
</dbReference>
<accession>A0A0L0DIL0</accession>